<accession>A0A094J247</accession>
<sequence length="239" mass="27225">MGERLMQTTPSLLNPSNYITYQALKRQEHEICVAIEIYLAEKCARIHYADLMDNLPSHLASKDSLLAWLNDKVVKGQLVRKGIISLYKQERSEDFEYGVWKPINFPLFVKYAAEKLTNKGFVNSRKLAETYNRSFQDAVWLSKASAVMGLKLLEELHKHGQLRSVTAKAILDMNERSRELLEKTLVLSAERQETMIFRFNICAIYNGTLKSSTNSNGKRNCNGTASMKSIDFTNVQAGH</sequence>
<dbReference type="EMBL" id="JPZO01000207">
    <property type="protein sequence ID" value="KFZ32134.1"/>
    <property type="molecule type" value="Genomic_DNA"/>
</dbReference>
<evidence type="ECO:0000313" key="1">
    <source>
        <dbReference type="EMBL" id="KFZ32134.1"/>
    </source>
</evidence>
<proteinExistence type="predicted"/>
<gene>
    <name evidence="2" type="ORF">JS44_03390</name>
    <name evidence="1" type="ORF">JS44_16735</name>
</gene>
<reference evidence="1" key="1">
    <citation type="submission" date="2014-08" db="EMBL/GenBank/DDBJ databases">
        <title>Fullgenome sequencing of Anoxybacillus sp.25 isolate from Garga hot-spring Russia.</title>
        <authorList>
            <person name="Rozanov A.S."/>
            <person name="Kotenko A.V."/>
            <person name="Malup T.K."/>
            <person name="Peltek S.E."/>
        </authorList>
    </citation>
    <scope>NUCLEOTIDE SEQUENCE [LARGE SCALE GENOMIC DNA]</scope>
    <source>
        <strain evidence="1">25</strain>
    </source>
</reference>
<dbReference type="EMBL" id="JPZO01000016">
    <property type="protein sequence ID" value="KFZ32518.1"/>
    <property type="molecule type" value="Genomic_DNA"/>
</dbReference>
<evidence type="ECO:0000313" key="2">
    <source>
        <dbReference type="EMBL" id="KFZ32518.1"/>
    </source>
</evidence>
<protein>
    <submittedName>
        <fullName evidence="1">Uncharacterized protein</fullName>
    </submittedName>
</protein>
<comment type="caution">
    <text evidence="1">The sequence shown here is derived from an EMBL/GenBank/DDBJ whole genome shotgun (WGS) entry which is preliminary data.</text>
</comment>
<dbReference type="AlphaFoldDB" id="A0A094J247"/>
<name>A0A094J247_9BACL</name>
<organism evidence="1">
    <name type="scientific">Anoxybacillus flavithermus</name>
    <dbReference type="NCBI Taxonomy" id="33934"/>
    <lineage>
        <taxon>Bacteria</taxon>
        <taxon>Bacillati</taxon>
        <taxon>Bacillota</taxon>
        <taxon>Bacilli</taxon>
        <taxon>Bacillales</taxon>
        <taxon>Anoxybacillaceae</taxon>
        <taxon>Anoxybacillus</taxon>
    </lineage>
</organism>